<dbReference type="Pfam" id="PF08241">
    <property type="entry name" value="Methyltransf_11"/>
    <property type="match status" value="1"/>
</dbReference>
<keyword evidence="3" id="KW-1185">Reference proteome</keyword>
<dbReference type="GO" id="GO:0008757">
    <property type="term" value="F:S-adenosylmethionine-dependent methyltransferase activity"/>
    <property type="evidence" value="ECO:0007669"/>
    <property type="project" value="InterPro"/>
</dbReference>
<dbReference type="EMBL" id="QYRP01000002">
    <property type="protein sequence ID" value="RJS45459.1"/>
    <property type="molecule type" value="Genomic_DNA"/>
</dbReference>
<gene>
    <name evidence="2" type="ORF">D4739_03950</name>
</gene>
<keyword evidence="2" id="KW-0489">Methyltransferase</keyword>
<dbReference type="Gene3D" id="3.40.50.150">
    <property type="entry name" value="Vaccinia Virus protein VP39"/>
    <property type="match status" value="1"/>
</dbReference>
<name>A0A3A5H3Y8_9ACTN</name>
<sequence length="257" mass="28635">MTEPGATTFAKLLRQHIETGVIKPDDSVLVQFAGEFDQKVCAAVGLTNCNFANIAPESQSVGEFTEAAFMDAHKMPYDDGSFDHVIGHSGLHHCSRPHEALHEMYRLARKTVLFVENQDSIMMRAATKAGVVTWHELAAVIDGDFKDGGVDGTGVPNFVYRWTRREVRKAVASYDPAYHVPLEIHAEWNLGTGRVASAVLQKKLHLSDQNAEKTFLWGQKAFNKVFGRQGNIFAVTIRKDLKVLHAWMASPTEMERP</sequence>
<dbReference type="InterPro" id="IPR013216">
    <property type="entry name" value="Methyltransf_11"/>
</dbReference>
<dbReference type="OrthoDB" id="3773016at2"/>
<reference evidence="3" key="1">
    <citation type="submission" date="2018-09" db="EMBL/GenBank/DDBJ databases">
        <authorList>
            <person name="Zhu H."/>
        </authorList>
    </citation>
    <scope>NUCLEOTIDE SEQUENCE [LARGE SCALE GENOMIC DNA]</scope>
    <source>
        <strain evidence="3">K1W22B-1</strain>
    </source>
</reference>
<organism evidence="2 3">
    <name type="scientific">Nocardioides cavernaquae</name>
    <dbReference type="NCBI Taxonomy" id="2321396"/>
    <lineage>
        <taxon>Bacteria</taxon>
        <taxon>Bacillati</taxon>
        <taxon>Actinomycetota</taxon>
        <taxon>Actinomycetes</taxon>
        <taxon>Propionibacteriales</taxon>
        <taxon>Nocardioidaceae</taxon>
        <taxon>Nocardioides</taxon>
    </lineage>
</organism>
<evidence type="ECO:0000313" key="3">
    <source>
        <dbReference type="Proteomes" id="UP000276542"/>
    </source>
</evidence>
<keyword evidence="2" id="KW-0808">Transferase</keyword>
<evidence type="ECO:0000313" key="2">
    <source>
        <dbReference type="EMBL" id="RJS45459.1"/>
    </source>
</evidence>
<evidence type="ECO:0000259" key="1">
    <source>
        <dbReference type="Pfam" id="PF08241"/>
    </source>
</evidence>
<comment type="caution">
    <text evidence="2">The sequence shown here is derived from an EMBL/GenBank/DDBJ whole genome shotgun (WGS) entry which is preliminary data.</text>
</comment>
<dbReference type="RefSeq" id="WP_120059358.1">
    <property type="nucleotide sequence ID" value="NZ_QYRP01000002.1"/>
</dbReference>
<protein>
    <submittedName>
        <fullName evidence="2">Class I SAM-dependent methyltransferase</fullName>
    </submittedName>
</protein>
<dbReference type="GO" id="GO:0032259">
    <property type="term" value="P:methylation"/>
    <property type="evidence" value="ECO:0007669"/>
    <property type="project" value="UniProtKB-KW"/>
</dbReference>
<accession>A0A3A5H3Y8</accession>
<dbReference type="AlphaFoldDB" id="A0A3A5H3Y8"/>
<dbReference type="InterPro" id="IPR029063">
    <property type="entry name" value="SAM-dependent_MTases_sf"/>
</dbReference>
<proteinExistence type="predicted"/>
<dbReference type="Proteomes" id="UP000276542">
    <property type="component" value="Unassembled WGS sequence"/>
</dbReference>
<feature type="domain" description="Methyltransferase type 11" evidence="1">
    <location>
        <begin position="66"/>
        <end position="111"/>
    </location>
</feature>
<dbReference type="SUPFAM" id="SSF53335">
    <property type="entry name" value="S-adenosyl-L-methionine-dependent methyltransferases"/>
    <property type="match status" value="1"/>
</dbReference>